<dbReference type="AlphaFoldDB" id="A0A8X6EX62"/>
<organism evidence="5 8">
    <name type="scientific">Trichonephila clavata</name>
    <name type="common">Joro spider</name>
    <name type="synonym">Nephila clavata</name>
    <dbReference type="NCBI Taxonomy" id="2740835"/>
    <lineage>
        <taxon>Eukaryota</taxon>
        <taxon>Metazoa</taxon>
        <taxon>Ecdysozoa</taxon>
        <taxon>Arthropoda</taxon>
        <taxon>Chelicerata</taxon>
        <taxon>Arachnida</taxon>
        <taxon>Araneae</taxon>
        <taxon>Araneomorphae</taxon>
        <taxon>Entelegynae</taxon>
        <taxon>Araneoidea</taxon>
        <taxon>Nephilidae</taxon>
        <taxon>Trichonephila</taxon>
    </lineage>
</organism>
<reference evidence="5" key="1">
    <citation type="submission" date="2020-07" db="EMBL/GenBank/DDBJ databases">
        <title>Multicomponent nature underlies the extraordinary mechanical properties of spider dragline silk.</title>
        <authorList>
            <person name="Kono N."/>
            <person name="Nakamura H."/>
            <person name="Mori M."/>
            <person name="Yoshida Y."/>
            <person name="Ohtoshi R."/>
            <person name="Malay A.D."/>
            <person name="Moran D.A.P."/>
            <person name="Tomita M."/>
            <person name="Numata K."/>
            <person name="Arakawa K."/>
        </authorList>
    </citation>
    <scope>NUCLEOTIDE SEQUENCE</scope>
</reference>
<dbReference type="PANTHER" id="PTHR12901:SF10">
    <property type="entry name" value="COENZYME Q-BINDING PROTEIN COQ10, MITOCHONDRIAL"/>
    <property type="match status" value="1"/>
</dbReference>
<dbReference type="GO" id="GO:0005739">
    <property type="term" value="C:mitochondrion"/>
    <property type="evidence" value="ECO:0007669"/>
    <property type="project" value="TreeGrafter"/>
</dbReference>
<dbReference type="EMBL" id="BMAO01029477">
    <property type="protein sequence ID" value="GFR32058.1"/>
    <property type="molecule type" value="Genomic_DNA"/>
</dbReference>
<evidence type="ECO:0000256" key="2">
    <source>
        <dbReference type="ARBA" id="ARBA00011814"/>
    </source>
</evidence>
<evidence type="ECO:0000313" key="5">
    <source>
        <dbReference type="EMBL" id="GFQ64840.1"/>
    </source>
</evidence>
<protein>
    <recommendedName>
        <fullName evidence="4">Coenzyme Q-binding protein COQ10 START domain-containing protein</fullName>
    </recommendedName>
</protein>
<dbReference type="PANTHER" id="PTHR12901">
    <property type="entry name" value="SPERM PROTEIN HOMOLOG"/>
    <property type="match status" value="1"/>
</dbReference>
<dbReference type="OrthoDB" id="292693at2759"/>
<name>A0A8X6EX62_TRICU</name>
<comment type="subunit">
    <text evidence="2">Interacts with coenzyme Q.</text>
</comment>
<evidence type="ECO:0000259" key="4">
    <source>
        <dbReference type="Pfam" id="PF03364"/>
    </source>
</evidence>
<dbReference type="SUPFAM" id="SSF55961">
    <property type="entry name" value="Bet v1-like"/>
    <property type="match status" value="1"/>
</dbReference>
<comment type="caution">
    <text evidence="5">The sequence shown here is derived from an EMBL/GenBank/DDBJ whole genome shotgun (WGS) entry which is preliminary data.</text>
</comment>
<dbReference type="GO" id="GO:0045333">
    <property type="term" value="P:cellular respiration"/>
    <property type="evidence" value="ECO:0007669"/>
    <property type="project" value="InterPro"/>
</dbReference>
<accession>A0A8X6EX62</accession>
<dbReference type="InterPro" id="IPR005031">
    <property type="entry name" value="COQ10_START"/>
</dbReference>
<comment type="similarity">
    <text evidence="1">Belongs to the COQ10 family.</text>
</comment>
<keyword evidence="8" id="KW-1185">Reference proteome</keyword>
<evidence type="ECO:0000256" key="3">
    <source>
        <dbReference type="ARBA" id="ARBA00024947"/>
    </source>
</evidence>
<dbReference type="InterPro" id="IPR044996">
    <property type="entry name" value="COQ10-like"/>
</dbReference>
<dbReference type="InterPro" id="IPR023393">
    <property type="entry name" value="START-like_dom_sf"/>
</dbReference>
<dbReference type="EMBL" id="BMAO01029971">
    <property type="protein sequence ID" value="GFQ64840.1"/>
    <property type="molecule type" value="Genomic_DNA"/>
</dbReference>
<dbReference type="Proteomes" id="UP000887116">
    <property type="component" value="Unassembled WGS sequence"/>
</dbReference>
<dbReference type="CDD" id="cd07813">
    <property type="entry name" value="COQ10p_like"/>
    <property type="match status" value="1"/>
</dbReference>
<evidence type="ECO:0000256" key="1">
    <source>
        <dbReference type="ARBA" id="ARBA00006885"/>
    </source>
</evidence>
<comment type="function">
    <text evidence="3">Required for the function of coenzyme Q in the respiratory chain. May serve as a chaperone or may be involved in the transport of Q6 from its site of synthesis to the catalytic sites of the respiratory complexes.</text>
</comment>
<dbReference type="GO" id="GO:0048039">
    <property type="term" value="F:ubiquinone binding"/>
    <property type="evidence" value="ECO:0007669"/>
    <property type="project" value="InterPro"/>
</dbReference>
<gene>
    <name evidence="5" type="primary">WRi_010910</name>
    <name evidence="7" type="ORF">TNCT_302131</name>
    <name evidence="5" type="ORF">TNCT_601771</name>
    <name evidence="6" type="ORF">TNCT_614561</name>
</gene>
<proteinExistence type="inferred from homology"/>
<dbReference type="Gene3D" id="3.30.530.20">
    <property type="match status" value="1"/>
</dbReference>
<dbReference type="Pfam" id="PF03364">
    <property type="entry name" value="Polyketide_cyc"/>
    <property type="match status" value="1"/>
</dbReference>
<sequence>MPTLTSGLRNLLRLTVDTDPFLIGLTFMLHQYREQGTFLCSPNEVFQIVIDVERYPDFVPWCKAVYIKEKINNQMVVDLLAAFHGIKGKYTSEVTFLSPSGTNEGWIKAVSSNGIFKHLYNEWQFIPIDENKTMVKFYIEFKFKSNSFSTLLNSVYKYTQSKIIAAFKDRAESLAKQKLS</sequence>
<feature type="domain" description="Coenzyme Q-binding protein COQ10 START" evidence="4">
    <location>
        <begin position="41"/>
        <end position="168"/>
    </location>
</feature>
<evidence type="ECO:0000313" key="6">
    <source>
        <dbReference type="EMBL" id="GFR12515.1"/>
    </source>
</evidence>
<evidence type="ECO:0000313" key="7">
    <source>
        <dbReference type="EMBL" id="GFR32058.1"/>
    </source>
</evidence>
<dbReference type="EMBL" id="BMAO01006924">
    <property type="protein sequence ID" value="GFR12515.1"/>
    <property type="molecule type" value="Genomic_DNA"/>
</dbReference>
<evidence type="ECO:0000313" key="8">
    <source>
        <dbReference type="Proteomes" id="UP000887116"/>
    </source>
</evidence>